<dbReference type="InterPro" id="IPR036322">
    <property type="entry name" value="WD40_repeat_dom_sf"/>
</dbReference>
<sequence length="2544" mass="285290">MDDLVGGFWCSKCDINAGFVNRSNSTVLRSPDIHKKEPTTDHDYVHLESIFFRLLFDESSEDVQLSCVGVLQRILLHGTENILLKTRSEWLKCVDFLLIHRNKAIRESFSKQIGFFIEEPILNCLFLDKEGHEAASRSKEQNFMDKIKHAVETADDPLVLATLLEATAEIMKVVDVQSQSFMFSLILLIDQLDNPHVTVRIIASRLIIKSCYFHLRGGFELILSRFLHFRNDLFDYLSIRLASRPKIVEEFAVAILGTDTEELVKRMVPVVLPKLVVTQQDNEQAIFTLYELAKCLNTDMVQLIVNWLPKVLAYALYRADGQELLSVLQFYHEQTGSDKKEIFAAALPALLDELVCFTDEDESNEISKRLMKVPHVIKEVSGILTGDEDIPAFLRNHFVGLLNSIDRKMLHAEDISLQRQAIKRIEMLISMMGSHLSTYVPKLMVLLMQAINKESLQGDGLSVLHFFIKQIAQISPSSTKHVISQVFAALVPFLERESESSSSHLNKIVEILEELVPHNRAILKEHIGEFPPLPSIPALDRVNRMISAGRGIMTLNDQLRDIIDGLNHENLNVRYMVASELSKLLNLRREDIMALITKVGDSNMDVMSALITSLLRGCAEQSRTMVGQRLKLICADCLGALGAIDPSKVKGFSSMRFQIACSDDDLIFELIHKHLARAFRAAPDTIIQDSAALAIQELLKIAGCEASLDNNVVASTSQTRGKRPVKLPVSVVDGKYTEVQGRGQRLWNRFSSYVKEIIAPCLTSRFQLPSMSDSTSSGPIYRPSMSFRRWIFFLIKKLTAHATGSRASIFYACRGIVRHDMQIAMYLLPYLVLNAVCDGTEEARCGITEEILSVLNAAASDNSTDVVNGISSGHNEVCIQAVFTLLDNLGQWVDDVQQDLSLSQSIQTSSSRQQALKSKEKTINLSSDSDQVLIQCKHVSELLAAIHKMTLARASFRCQAYARSLLYFESHVREKSGSFNPASEKSGLFEDEDISFLMEIYSGLDEPDGLCGFASLRKSNSLQDHLLINKKAGNWAEVLTSCEQALQMEPTSVQRHSDVVNCLLNMCHLQATVTHVDGLISRIPKYKKTWCMQGVQAAWRLGRWDLMDEYLNGADEEGLVCSSSESNALFDMDVAKILQAVMKRDQFSVAKKITLSKQALIAPLAAAGMDSYARAYPFVVKLHMLRELEDYSSLLGGESFLEKSFVLCDSDFSKLMESWENRLKLTQPSLWAREPLLAFRRLVFGASGLNAQVGECWIQYAKLCRSAGHYETASRAILEAKASGAPNVHMEKAKLLWSTRRADGAIAELQQTLLNMPVEVVGSAAISSITSLSLVPLNPQPLLCGTQSSNENRGVAKTLLLYSRWIHYTGQKQKEDVISLYSRVKELQPKWEKGYFYLAKYCDELLVDARKRQDDKEPCSKAVPANLALVAATNMNTERSWCSYLPDVLLFYAKGLHRGHRNLFQALPRLLTLWFDFGSVCHISRSSANKELKTIHGKVMSIMRGCLNDFPTYQWLAVLPQLVSRICHQNEEIVRLVKYIITSVLREYPQQALWTMAAVTKSTVPSRREAAAEIINAARRKSNEASVSSLFAQFAMLIDHLIKLCFHPGQTKARTINIATEFSALKRMMPVEIIMPTQQSLTVNLPTYDVNTPESITSEIFYSADLPTISGIADEADILSSLQRPKKIILLGSDGIERPFLCKPKDDLRKDARMMEFNAMVNRLLSKCSESRRRKLYIRTFAVIPLTEDCGMVEWVPHTRGLRQILQDIYVSCGKFDRQKTNPQIKRIYDQSLGKMPEDEMLKNKILPMFPPAFHKWFLNMFSEPAAWFRARVAYAHTTAVWSMVGHIVGLGDRHGENILFDSTTGDCVHVDFSCLFDKGLQLEKPELVPFRLTQVGIEFCGDILVLRLTGYIDYMQNMIDGLGITGYEGIFLKVCEITLSVLRAHRETLMSVLETFIHDPLVEWTKSHKSSGVEVQNPHAQRAISNIEARLQGIVVGVGAAPSLPLAVEGQARRLIAEAVSHKNLGKICLVDYDDKKQLKGIREMATISKMDLKSHPVCQFGVDVTPQTMSQPWRKGIRIGILKQILRAQAHQACSFTDEFSAPLSVFVYAMMRSSVDCAVVDVWKREVGELSSRNFAHRLGASEDLVLRLDVFRKLEKHRGCVNTVSFNADGDIVISGSDDRKIILWDWETGKIVLSFHSGHHNNVFQAKIMPYTDDRSIVTCAADGQVRHAQVLEHGKVETKLLAKHQGRAHKLAIEPGSSHIIYTCGEDGLVQHIDLRTDTATELFTCQPLRVRRYMSVLHLNAITIDPRNPYLFAVAGSNEFASIFDIRKYKWGGSTDFGQPVDYFCPPHLVGDENVGITGLAFSDQSELLVSYNEEFIYLFTKDMGLGPDPSPTSPLYNDSDESEIGQDHESDASAADMESGANIGPQVYKGHRNSETVKGVNFFGPKCEYVVSGSDCGRIFIWKKKGGDLVRVMEADKRVVNCIESHPHTAVLASSGIENDIKIWTPKAIERAILPKNIQKINAGLAPRKVERTLTM</sequence>
<dbReference type="InterPro" id="IPR018936">
    <property type="entry name" value="PI3/4_kinase_CS"/>
</dbReference>
<evidence type="ECO:0000313" key="21">
    <source>
        <dbReference type="Proteomes" id="UP001291623"/>
    </source>
</evidence>
<keyword evidence="4" id="KW-0723">Serine/threonine-protein kinase</keyword>
<evidence type="ECO:0000313" key="20">
    <source>
        <dbReference type="EMBL" id="KAK4340498.1"/>
    </source>
</evidence>
<accession>A0AAE1QVU1</accession>
<feature type="region of interest" description="Disordered" evidence="17">
    <location>
        <begin position="2396"/>
        <end position="2424"/>
    </location>
</feature>
<dbReference type="GO" id="GO:0000723">
    <property type="term" value="P:telomere maintenance"/>
    <property type="evidence" value="ECO:0007669"/>
    <property type="project" value="TreeGrafter"/>
</dbReference>
<dbReference type="PROSITE" id="PS51189">
    <property type="entry name" value="FAT"/>
    <property type="match status" value="1"/>
</dbReference>
<dbReference type="GO" id="GO:0006281">
    <property type="term" value="P:DNA repair"/>
    <property type="evidence" value="ECO:0007669"/>
    <property type="project" value="UniProtKB-KW"/>
</dbReference>
<evidence type="ECO:0000256" key="4">
    <source>
        <dbReference type="ARBA" id="ARBA00022527"/>
    </source>
</evidence>
<evidence type="ECO:0000256" key="6">
    <source>
        <dbReference type="ARBA" id="ARBA00022741"/>
    </source>
</evidence>
<dbReference type="InterPro" id="IPR050517">
    <property type="entry name" value="DDR_Repair_Kinase"/>
</dbReference>
<evidence type="ECO:0000256" key="1">
    <source>
        <dbReference type="ARBA" id="ARBA00004123"/>
    </source>
</evidence>
<organism evidence="20 21">
    <name type="scientific">Anisodus tanguticus</name>
    <dbReference type="NCBI Taxonomy" id="243964"/>
    <lineage>
        <taxon>Eukaryota</taxon>
        <taxon>Viridiplantae</taxon>
        <taxon>Streptophyta</taxon>
        <taxon>Embryophyta</taxon>
        <taxon>Tracheophyta</taxon>
        <taxon>Spermatophyta</taxon>
        <taxon>Magnoliopsida</taxon>
        <taxon>eudicotyledons</taxon>
        <taxon>Gunneridae</taxon>
        <taxon>Pentapetalae</taxon>
        <taxon>asterids</taxon>
        <taxon>lamiids</taxon>
        <taxon>Solanales</taxon>
        <taxon>Solanaceae</taxon>
        <taxon>Solanoideae</taxon>
        <taxon>Hyoscyameae</taxon>
        <taxon>Anisodus</taxon>
    </lineage>
</organism>
<keyword evidence="11" id="KW-0539">Nucleus</keyword>
<dbReference type="InterPro" id="IPR011989">
    <property type="entry name" value="ARM-like"/>
</dbReference>
<comment type="caution">
    <text evidence="20">The sequence shown here is derived from an EMBL/GenBank/DDBJ whole genome shotgun (WGS) entry which is preliminary data.</text>
</comment>
<dbReference type="FunFam" id="1.10.1070.11:FF:000024">
    <property type="entry name" value="Serine/threonine-protein kinase ATR"/>
    <property type="match status" value="1"/>
</dbReference>
<dbReference type="InterPro" id="IPR003151">
    <property type="entry name" value="PIK-rel_kinase_FAT"/>
</dbReference>
<evidence type="ECO:0000256" key="11">
    <source>
        <dbReference type="ARBA" id="ARBA00023242"/>
    </source>
</evidence>
<feature type="domain" description="FAT" evidence="19">
    <location>
        <begin position="950"/>
        <end position="1562"/>
    </location>
</feature>
<dbReference type="Gene3D" id="1.25.10.10">
    <property type="entry name" value="Leucine-rich Repeat Variant"/>
    <property type="match status" value="1"/>
</dbReference>
<keyword evidence="21" id="KW-1185">Reference proteome</keyword>
<dbReference type="Pfam" id="PF23593">
    <property type="entry name" value="HEAT_ATR"/>
    <property type="match status" value="1"/>
</dbReference>
<dbReference type="GO" id="GO:0005694">
    <property type="term" value="C:chromosome"/>
    <property type="evidence" value="ECO:0007669"/>
    <property type="project" value="TreeGrafter"/>
</dbReference>
<dbReference type="SMART" id="SM00802">
    <property type="entry name" value="UME"/>
    <property type="match status" value="1"/>
</dbReference>
<dbReference type="Gene3D" id="2.130.10.10">
    <property type="entry name" value="YVTN repeat-like/Quinoprotein amine dehydrogenase"/>
    <property type="match status" value="1"/>
</dbReference>
<dbReference type="FunFam" id="3.30.1010.10:FF:000036">
    <property type="entry name" value="Serine/threonine-protein kinase ATR"/>
    <property type="match status" value="1"/>
</dbReference>
<evidence type="ECO:0000259" key="19">
    <source>
        <dbReference type="PROSITE" id="PS51189"/>
    </source>
</evidence>
<dbReference type="Proteomes" id="UP001291623">
    <property type="component" value="Unassembled WGS sequence"/>
</dbReference>
<keyword evidence="6" id="KW-0547">Nucleotide-binding</keyword>
<dbReference type="InterPro" id="IPR014009">
    <property type="entry name" value="PIK_FAT"/>
</dbReference>
<dbReference type="PANTHER" id="PTHR11139:SF69">
    <property type="entry name" value="SERINE_THREONINE-PROTEIN KINASE ATR"/>
    <property type="match status" value="1"/>
</dbReference>
<protein>
    <recommendedName>
        <fullName evidence="13">Serine/threonine-protein kinase ATR</fullName>
        <ecNumber evidence="3">2.7.11.1</ecNumber>
    </recommendedName>
</protein>
<dbReference type="EC" id="2.7.11.1" evidence="3"/>
<keyword evidence="7" id="KW-0227">DNA damage</keyword>
<dbReference type="SUPFAM" id="SSF48371">
    <property type="entry name" value="ARM repeat"/>
    <property type="match status" value="1"/>
</dbReference>
<dbReference type="Gene3D" id="3.30.1010.10">
    <property type="entry name" value="Phosphatidylinositol 3-kinase Catalytic Subunit, Chain A, domain 4"/>
    <property type="match status" value="1"/>
</dbReference>
<dbReference type="PANTHER" id="PTHR11139">
    <property type="entry name" value="ATAXIA TELANGIECTASIA MUTATED ATM -RELATED"/>
    <property type="match status" value="1"/>
</dbReference>
<evidence type="ECO:0000259" key="18">
    <source>
        <dbReference type="PROSITE" id="PS50290"/>
    </source>
</evidence>
<dbReference type="InterPro" id="IPR011009">
    <property type="entry name" value="Kinase-like_dom_sf"/>
</dbReference>
<evidence type="ECO:0000256" key="13">
    <source>
        <dbReference type="ARBA" id="ARBA00024420"/>
    </source>
</evidence>
<evidence type="ECO:0000256" key="12">
    <source>
        <dbReference type="ARBA" id="ARBA00023306"/>
    </source>
</evidence>
<evidence type="ECO:0000256" key="16">
    <source>
        <dbReference type="PROSITE-ProRule" id="PRU00221"/>
    </source>
</evidence>
<keyword evidence="9" id="KW-0067">ATP-binding</keyword>
<dbReference type="InterPro" id="IPR016024">
    <property type="entry name" value="ARM-type_fold"/>
</dbReference>
<dbReference type="GO" id="GO:0005524">
    <property type="term" value="F:ATP binding"/>
    <property type="evidence" value="ECO:0007669"/>
    <property type="project" value="UniProtKB-KW"/>
</dbReference>
<dbReference type="GO" id="GO:0000077">
    <property type="term" value="P:DNA damage checkpoint signaling"/>
    <property type="evidence" value="ECO:0007669"/>
    <property type="project" value="TreeGrafter"/>
</dbReference>
<comment type="catalytic activity">
    <reaction evidence="14">
        <text>L-threonyl-[protein] + ATP = O-phospho-L-threonyl-[protein] + ADP + H(+)</text>
        <dbReference type="Rhea" id="RHEA:46608"/>
        <dbReference type="Rhea" id="RHEA-COMP:11060"/>
        <dbReference type="Rhea" id="RHEA-COMP:11605"/>
        <dbReference type="ChEBI" id="CHEBI:15378"/>
        <dbReference type="ChEBI" id="CHEBI:30013"/>
        <dbReference type="ChEBI" id="CHEBI:30616"/>
        <dbReference type="ChEBI" id="CHEBI:61977"/>
        <dbReference type="ChEBI" id="CHEBI:456216"/>
        <dbReference type="EC" id="2.7.11.1"/>
    </reaction>
</comment>
<dbReference type="SUPFAM" id="SSF48452">
    <property type="entry name" value="TPR-like"/>
    <property type="match status" value="1"/>
</dbReference>
<evidence type="ECO:0000256" key="8">
    <source>
        <dbReference type="ARBA" id="ARBA00022777"/>
    </source>
</evidence>
<dbReference type="PROSITE" id="PS00916">
    <property type="entry name" value="PI3_4_KINASE_2"/>
    <property type="match status" value="1"/>
</dbReference>
<dbReference type="InterPro" id="IPR012993">
    <property type="entry name" value="UME"/>
</dbReference>
<dbReference type="InterPro" id="IPR057564">
    <property type="entry name" value="HEAT_ATR"/>
</dbReference>
<dbReference type="Gene3D" id="1.10.1070.11">
    <property type="entry name" value="Phosphatidylinositol 3-/4-kinase, catalytic domain"/>
    <property type="match status" value="1"/>
</dbReference>
<evidence type="ECO:0000256" key="7">
    <source>
        <dbReference type="ARBA" id="ARBA00022763"/>
    </source>
</evidence>
<evidence type="ECO:0000256" key="15">
    <source>
        <dbReference type="ARBA" id="ARBA00048679"/>
    </source>
</evidence>
<dbReference type="Pfam" id="PF25030">
    <property type="entry name" value="M-HEAT_ATR"/>
    <property type="match status" value="1"/>
</dbReference>
<dbReference type="Pfam" id="PF08064">
    <property type="entry name" value="UME"/>
    <property type="match status" value="1"/>
</dbReference>
<dbReference type="InterPro" id="IPR015943">
    <property type="entry name" value="WD40/YVTN_repeat-like_dom_sf"/>
</dbReference>
<dbReference type="InterPro" id="IPR056802">
    <property type="entry name" value="ATR-like_M-HEAT"/>
</dbReference>
<feature type="domain" description="PI3K/PI4K catalytic" evidence="18">
    <location>
        <begin position="1672"/>
        <end position="2007"/>
    </location>
</feature>
<dbReference type="PROSITE" id="PS50290">
    <property type="entry name" value="PI3_4_KINASE_3"/>
    <property type="match status" value="1"/>
</dbReference>
<keyword evidence="5" id="KW-0808">Transferase</keyword>
<dbReference type="EMBL" id="JAVYJV010000023">
    <property type="protein sequence ID" value="KAK4340498.1"/>
    <property type="molecule type" value="Genomic_DNA"/>
</dbReference>
<evidence type="ECO:0000256" key="10">
    <source>
        <dbReference type="ARBA" id="ARBA00023204"/>
    </source>
</evidence>
<keyword evidence="12" id="KW-0131">Cell cycle</keyword>
<dbReference type="InterPro" id="IPR036940">
    <property type="entry name" value="PI3/4_kinase_cat_sf"/>
</dbReference>
<keyword evidence="16" id="KW-0853">WD repeat</keyword>
<dbReference type="CDD" id="cd00892">
    <property type="entry name" value="PIKKc_ATR"/>
    <property type="match status" value="1"/>
</dbReference>
<dbReference type="SUPFAM" id="SSF56112">
    <property type="entry name" value="Protein kinase-like (PK-like)"/>
    <property type="match status" value="1"/>
</dbReference>
<evidence type="ECO:0000256" key="9">
    <source>
        <dbReference type="ARBA" id="ARBA00022840"/>
    </source>
</evidence>
<dbReference type="SMART" id="SM00320">
    <property type="entry name" value="WD40"/>
    <property type="match status" value="6"/>
</dbReference>
<proteinExistence type="inferred from homology"/>
<reference evidence="20" key="1">
    <citation type="submission" date="2023-12" db="EMBL/GenBank/DDBJ databases">
        <title>Genome assembly of Anisodus tanguticus.</title>
        <authorList>
            <person name="Wang Y.-J."/>
        </authorList>
    </citation>
    <scope>NUCLEOTIDE SEQUENCE</scope>
    <source>
        <strain evidence="20">KB-2021</strain>
        <tissue evidence="20">Leaf</tissue>
    </source>
</reference>
<dbReference type="PROSITE" id="PS50294">
    <property type="entry name" value="WD_REPEATS_REGION"/>
    <property type="match status" value="1"/>
</dbReference>
<dbReference type="Pfam" id="PF00454">
    <property type="entry name" value="PI3_PI4_kinase"/>
    <property type="match status" value="1"/>
</dbReference>
<evidence type="ECO:0000256" key="17">
    <source>
        <dbReference type="SAM" id="MobiDB-lite"/>
    </source>
</evidence>
<feature type="repeat" description="WD" evidence="16">
    <location>
        <begin position="2158"/>
        <end position="2199"/>
    </location>
</feature>
<comment type="subcellular location">
    <subcellularLocation>
        <location evidence="1">Nucleus</location>
    </subcellularLocation>
</comment>
<dbReference type="SUPFAM" id="SSF50978">
    <property type="entry name" value="WD40 repeat-like"/>
    <property type="match status" value="1"/>
</dbReference>
<evidence type="ECO:0000256" key="2">
    <source>
        <dbReference type="ARBA" id="ARBA00010769"/>
    </source>
</evidence>
<dbReference type="Gene3D" id="1.25.40.10">
    <property type="entry name" value="Tetratricopeptide repeat domain"/>
    <property type="match status" value="1"/>
</dbReference>
<keyword evidence="8" id="KW-0418">Kinase</keyword>
<dbReference type="SMART" id="SM00146">
    <property type="entry name" value="PI3Kc"/>
    <property type="match status" value="1"/>
</dbReference>
<comment type="similarity">
    <text evidence="2">Belongs to the PI3/PI4-kinase family. ATM subfamily.</text>
</comment>
<comment type="catalytic activity">
    <reaction evidence="15">
        <text>L-seryl-[protein] + ATP = O-phospho-L-seryl-[protein] + ADP + H(+)</text>
        <dbReference type="Rhea" id="RHEA:17989"/>
        <dbReference type="Rhea" id="RHEA-COMP:9863"/>
        <dbReference type="Rhea" id="RHEA-COMP:11604"/>
        <dbReference type="ChEBI" id="CHEBI:15378"/>
        <dbReference type="ChEBI" id="CHEBI:29999"/>
        <dbReference type="ChEBI" id="CHEBI:30616"/>
        <dbReference type="ChEBI" id="CHEBI:83421"/>
        <dbReference type="ChEBI" id="CHEBI:456216"/>
        <dbReference type="EC" id="2.7.11.1"/>
    </reaction>
</comment>
<dbReference type="Pfam" id="PF02259">
    <property type="entry name" value="FAT"/>
    <property type="match status" value="1"/>
</dbReference>
<dbReference type="PROSITE" id="PS50082">
    <property type="entry name" value="WD_REPEATS_2"/>
    <property type="match status" value="1"/>
</dbReference>
<name>A0AAE1QVU1_9SOLA</name>
<evidence type="ECO:0000256" key="5">
    <source>
        <dbReference type="ARBA" id="ARBA00022679"/>
    </source>
</evidence>
<evidence type="ECO:0000256" key="14">
    <source>
        <dbReference type="ARBA" id="ARBA00047899"/>
    </source>
</evidence>
<keyword evidence="10" id="KW-0234">DNA repair</keyword>
<evidence type="ECO:0000256" key="3">
    <source>
        <dbReference type="ARBA" id="ARBA00012513"/>
    </source>
</evidence>
<dbReference type="InterPro" id="IPR011990">
    <property type="entry name" value="TPR-like_helical_dom_sf"/>
</dbReference>
<dbReference type="InterPro" id="IPR001680">
    <property type="entry name" value="WD40_rpt"/>
</dbReference>
<dbReference type="Pfam" id="PF00400">
    <property type="entry name" value="WD40"/>
    <property type="match status" value="2"/>
</dbReference>
<gene>
    <name evidence="20" type="ORF">RND71_041960</name>
</gene>
<dbReference type="GO" id="GO:0004674">
    <property type="term" value="F:protein serine/threonine kinase activity"/>
    <property type="evidence" value="ECO:0007669"/>
    <property type="project" value="UniProtKB-KW"/>
</dbReference>
<dbReference type="InterPro" id="IPR000403">
    <property type="entry name" value="PI3/4_kinase_cat_dom"/>
</dbReference>
<dbReference type="GO" id="GO:0005634">
    <property type="term" value="C:nucleus"/>
    <property type="evidence" value="ECO:0007669"/>
    <property type="project" value="UniProtKB-SubCell"/>
</dbReference>